<dbReference type="PROSITE" id="PS50082">
    <property type="entry name" value="WD_REPEATS_2"/>
    <property type="match status" value="3"/>
</dbReference>
<keyword evidence="3" id="KW-0132">Cell division</keyword>
<dbReference type="Gene3D" id="2.130.10.10">
    <property type="entry name" value="YVTN repeat-like/Quinoprotein amine dehydrogenase"/>
    <property type="match status" value="1"/>
</dbReference>
<dbReference type="STRING" id="984486.A0A1E3QNB6"/>
<evidence type="ECO:0000313" key="10">
    <source>
        <dbReference type="EMBL" id="ODQ78934.1"/>
    </source>
</evidence>
<evidence type="ECO:0000259" key="9">
    <source>
        <dbReference type="Pfam" id="PF24807"/>
    </source>
</evidence>
<evidence type="ECO:0000256" key="2">
    <source>
        <dbReference type="ARBA" id="ARBA00022574"/>
    </source>
</evidence>
<evidence type="ECO:0000256" key="3">
    <source>
        <dbReference type="ARBA" id="ARBA00022618"/>
    </source>
</evidence>
<dbReference type="GO" id="GO:0051301">
    <property type="term" value="P:cell division"/>
    <property type="evidence" value="ECO:0007669"/>
    <property type="project" value="UniProtKB-KW"/>
</dbReference>
<feature type="repeat" description="WD" evidence="7">
    <location>
        <begin position="247"/>
        <end position="288"/>
    </location>
</feature>
<protein>
    <recommendedName>
        <fullName evidence="9">CDC20/Fizzy WD40 domain-containing protein</fullName>
    </recommendedName>
</protein>
<feature type="repeat" description="WD" evidence="7">
    <location>
        <begin position="467"/>
        <end position="500"/>
    </location>
</feature>
<dbReference type="InterPro" id="IPR033010">
    <property type="entry name" value="Cdc20/Fizzy"/>
</dbReference>
<feature type="region of interest" description="Disordered" evidence="8">
    <location>
        <begin position="1"/>
        <end position="57"/>
    </location>
</feature>
<dbReference type="PROSITE" id="PS00678">
    <property type="entry name" value="WD_REPEATS_1"/>
    <property type="match status" value="1"/>
</dbReference>
<evidence type="ECO:0000256" key="6">
    <source>
        <dbReference type="ARBA" id="ARBA00023306"/>
    </source>
</evidence>
<dbReference type="GO" id="GO:1990333">
    <property type="term" value="C:mitotic checkpoint complex, CDC20-MAD2 subcomplex"/>
    <property type="evidence" value="ECO:0007669"/>
    <property type="project" value="EnsemblFungi"/>
</dbReference>
<dbReference type="AlphaFoldDB" id="A0A1E3QNB6"/>
<dbReference type="InterPro" id="IPR001680">
    <property type="entry name" value="WD40_rpt"/>
</dbReference>
<dbReference type="PROSITE" id="PS50294">
    <property type="entry name" value="WD_REPEATS_REGION"/>
    <property type="match status" value="2"/>
</dbReference>
<accession>A0A1E3QNB6</accession>
<dbReference type="GO" id="GO:0005680">
    <property type="term" value="C:anaphase-promoting complex"/>
    <property type="evidence" value="ECO:0007669"/>
    <property type="project" value="EnsemblFungi"/>
</dbReference>
<dbReference type="SMART" id="SM00320">
    <property type="entry name" value="WD40"/>
    <property type="match status" value="5"/>
</dbReference>
<name>A0A1E3QNB6_9ASCO</name>
<dbReference type="PANTHER" id="PTHR19918">
    <property type="entry name" value="CELL DIVISION CYCLE 20 CDC20 FIZZY -RELATED"/>
    <property type="match status" value="1"/>
</dbReference>
<dbReference type="GO" id="GO:1990757">
    <property type="term" value="F:ubiquitin ligase activator activity"/>
    <property type="evidence" value="ECO:0007669"/>
    <property type="project" value="EnsemblFungi"/>
</dbReference>
<evidence type="ECO:0000256" key="7">
    <source>
        <dbReference type="PROSITE-ProRule" id="PRU00221"/>
    </source>
</evidence>
<dbReference type="PANTHER" id="PTHR19918:SF8">
    <property type="entry name" value="FI02843P"/>
    <property type="match status" value="1"/>
</dbReference>
<dbReference type="InterPro" id="IPR036322">
    <property type="entry name" value="WD40_repeat_dom_sf"/>
</dbReference>
<keyword evidence="4" id="KW-0677">Repeat</keyword>
<keyword evidence="11" id="KW-1185">Reference proteome</keyword>
<dbReference type="GO" id="GO:0040020">
    <property type="term" value="P:regulation of meiotic nuclear division"/>
    <property type="evidence" value="ECO:0007669"/>
    <property type="project" value="EnsemblFungi"/>
</dbReference>
<dbReference type="OrthoDB" id="10263272at2759"/>
<dbReference type="GO" id="GO:0007094">
    <property type="term" value="P:mitotic spindle assembly checkpoint signaling"/>
    <property type="evidence" value="ECO:0007669"/>
    <property type="project" value="EnsemblFungi"/>
</dbReference>
<dbReference type="InterPro" id="IPR056150">
    <property type="entry name" value="WD40_CDC20-Fz"/>
</dbReference>
<dbReference type="GO" id="GO:0031145">
    <property type="term" value="P:anaphase-promoting complex-dependent catabolic process"/>
    <property type="evidence" value="ECO:0007669"/>
    <property type="project" value="EnsemblFungi"/>
</dbReference>
<proteinExistence type="inferred from homology"/>
<evidence type="ECO:0000313" key="11">
    <source>
        <dbReference type="Proteomes" id="UP000094336"/>
    </source>
</evidence>
<dbReference type="GO" id="GO:0010997">
    <property type="term" value="F:anaphase-promoting complex binding"/>
    <property type="evidence" value="ECO:0007669"/>
    <property type="project" value="EnsemblFungi"/>
</dbReference>
<dbReference type="EMBL" id="KV454434">
    <property type="protein sequence ID" value="ODQ78934.1"/>
    <property type="molecule type" value="Genomic_DNA"/>
</dbReference>
<organism evidence="10 11">
    <name type="scientific">Babjeviella inositovora NRRL Y-12698</name>
    <dbReference type="NCBI Taxonomy" id="984486"/>
    <lineage>
        <taxon>Eukaryota</taxon>
        <taxon>Fungi</taxon>
        <taxon>Dikarya</taxon>
        <taxon>Ascomycota</taxon>
        <taxon>Saccharomycotina</taxon>
        <taxon>Pichiomycetes</taxon>
        <taxon>Serinales incertae sedis</taxon>
        <taxon>Babjeviella</taxon>
    </lineage>
</organism>
<sequence>MSLYLDTPKSTTSHRHGSTKCNADPLPSPFGRKPLLTTSVNRPATASPHKRVAFNPVSPTPQAAKSLLSPKFDVVKSDWLSEQATRTCSPGRRRLVRTLTADRFIPSRALTAHRLHDDAPAPAASASPETYIRAQTSKYYKSSVAVACGLDMNQRILQFQPAPPERKPTIDLLGRGVQTVTRTLKPSIVAARARKVPTSPERVLDAPGIVDDFYLNLLSWSPQNLLSIALELSIYIWNASTGHVGFLTETDVLVSSLRWLDDGCYLSIGKENGSLEVWDIESNSKLRTMKGSDDLTRLLSHCWSSHLITSGSRAGNIVHHDVRVLQHAVQTITNAHKAEVCGLEWRADGMQFALGGNDNVVHLWDARAAVPRFSKTAHNAAVKALAWCPTQTSLLATGGGSTDKYIHFWNTTTGARVNSIDTGSQISSLKWGYSYGTGQEIMATHGYPDNSIGVYSYPTLQKTGEIVRAHDSRILHSALSPDGTTVATTSGDENLKFWKVWDLPKARVGGESTLAENDKQMRKVMTIR</sequence>
<feature type="domain" description="CDC20/Fizzy WD40" evidence="9">
    <location>
        <begin position="204"/>
        <end position="498"/>
    </location>
</feature>
<keyword evidence="5" id="KW-0498">Mitosis</keyword>
<feature type="repeat" description="WD" evidence="7">
    <location>
        <begin position="333"/>
        <end position="365"/>
    </location>
</feature>
<dbReference type="Proteomes" id="UP000094336">
    <property type="component" value="Unassembled WGS sequence"/>
</dbReference>
<reference evidence="11" key="1">
    <citation type="submission" date="2016-05" db="EMBL/GenBank/DDBJ databases">
        <title>Comparative genomics of biotechnologically important yeasts.</title>
        <authorList>
            <consortium name="DOE Joint Genome Institute"/>
            <person name="Riley R."/>
            <person name="Haridas S."/>
            <person name="Wolfe K.H."/>
            <person name="Lopes M.R."/>
            <person name="Hittinger C.T."/>
            <person name="Goker M."/>
            <person name="Salamov A."/>
            <person name="Wisecaver J."/>
            <person name="Long T.M."/>
            <person name="Aerts A.L."/>
            <person name="Barry K."/>
            <person name="Choi C."/>
            <person name="Clum A."/>
            <person name="Coughlan A.Y."/>
            <person name="Deshpande S."/>
            <person name="Douglass A.P."/>
            <person name="Hanson S.J."/>
            <person name="Klenk H.-P."/>
            <person name="Labutti K."/>
            <person name="Lapidus A."/>
            <person name="Lindquist E."/>
            <person name="Lipzen A."/>
            <person name="Meier-Kolthoff J.P."/>
            <person name="Ohm R.A."/>
            <person name="Otillar R.P."/>
            <person name="Pangilinan J."/>
            <person name="Peng Y."/>
            <person name="Rokas A."/>
            <person name="Rosa C.A."/>
            <person name="Scheuner C."/>
            <person name="Sibirny A.A."/>
            <person name="Slot J.C."/>
            <person name="Stielow J.B."/>
            <person name="Sun H."/>
            <person name="Kurtzman C.P."/>
            <person name="Blackwell M."/>
            <person name="Grigoriev I.V."/>
            <person name="Jeffries T.W."/>
        </authorList>
    </citation>
    <scope>NUCLEOTIDE SEQUENCE [LARGE SCALE GENOMIC DNA]</scope>
    <source>
        <strain evidence="11">NRRL Y-12698</strain>
    </source>
</reference>
<dbReference type="InterPro" id="IPR019775">
    <property type="entry name" value="WD40_repeat_CS"/>
</dbReference>
<evidence type="ECO:0000256" key="4">
    <source>
        <dbReference type="ARBA" id="ARBA00022737"/>
    </source>
</evidence>
<dbReference type="GO" id="GO:0051321">
    <property type="term" value="P:meiotic cell cycle"/>
    <property type="evidence" value="ECO:0007669"/>
    <property type="project" value="EnsemblFungi"/>
</dbReference>
<dbReference type="GO" id="GO:0034399">
    <property type="term" value="C:nuclear periphery"/>
    <property type="evidence" value="ECO:0007669"/>
    <property type="project" value="EnsemblFungi"/>
</dbReference>
<dbReference type="GO" id="GO:1905786">
    <property type="term" value="P:positive regulation of anaphase-promoting complex-dependent catabolic process"/>
    <property type="evidence" value="ECO:0007669"/>
    <property type="project" value="EnsemblFungi"/>
</dbReference>
<dbReference type="GO" id="GO:0045842">
    <property type="term" value="P:positive regulation of mitotic metaphase/anaphase transition"/>
    <property type="evidence" value="ECO:0007669"/>
    <property type="project" value="EnsemblFungi"/>
</dbReference>
<evidence type="ECO:0000256" key="8">
    <source>
        <dbReference type="SAM" id="MobiDB-lite"/>
    </source>
</evidence>
<evidence type="ECO:0000256" key="1">
    <source>
        <dbReference type="ARBA" id="ARBA00006445"/>
    </source>
</evidence>
<comment type="similarity">
    <text evidence="1">Belongs to the WD repeat CDC20/Fizzy family.</text>
</comment>
<gene>
    <name evidence="10" type="ORF">BABINDRAFT_162590</name>
</gene>
<dbReference type="GeneID" id="30147281"/>
<dbReference type="RefSeq" id="XP_018984262.1">
    <property type="nucleotide sequence ID" value="XM_019129428.1"/>
</dbReference>
<evidence type="ECO:0000256" key="5">
    <source>
        <dbReference type="ARBA" id="ARBA00022776"/>
    </source>
</evidence>
<dbReference type="InterPro" id="IPR015943">
    <property type="entry name" value="WD40/YVTN_repeat-like_dom_sf"/>
</dbReference>
<dbReference type="Pfam" id="PF24807">
    <property type="entry name" value="WD40_CDC20-Fz"/>
    <property type="match status" value="1"/>
</dbReference>
<dbReference type="SUPFAM" id="SSF50978">
    <property type="entry name" value="WD40 repeat-like"/>
    <property type="match status" value="1"/>
</dbReference>
<keyword evidence="2 7" id="KW-0853">WD repeat</keyword>
<keyword evidence="6" id="KW-0131">Cell cycle</keyword>